<dbReference type="InterPro" id="IPR036390">
    <property type="entry name" value="WH_DNA-bd_sf"/>
</dbReference>
<organism evidence="2 3">
    <name type="scientific">Tessaracoccus lubricantis</name>
    <dbReference type="NCBI Taxonomy" id="545543"/>
    <lineage>
        <taxon>Bacteria</taxon>
        <taxon>Bacillati</taxon>
        <taxon>Actinomycetota</taxon>
        <taxon>Actinomycetes</taxon>
        <taxon>Propionibacteriales</taxon>
        <taxon>Propionibacteriaceae</taxon>
        <taxon>Tessaracoccus</taxon>
    </lineage>
</organism>
<dbReference type="InterPro" id="IPR001845">
    <property type="entry name" value="HTH_ArsR_DNA-bd_dom"/>
</dbReference>
<comment type="caution">
    <text evidence="2">The sequence shown here is derived from an EMBL/GenBank/DDBJ whole genome shotgun (WGS) entry which is preliminary data.</text>
</comment>
<dbReference type="SMART" id="SM00418">
    <property type="entry name" value="HTH_ARSR"/>
    <property type="match status" value="1"/>
</dbReference>
<name>A0ABP9EXM2_9ACTN</name>
<dbReference type="Pfam" id="PF12840">
    <property type="entry name" value="HTH_20"/>
    <property type="match status" value="1"/>
</dbReference>
<keyword evidence="3" id="KW-1185">Reference proteome</keyword>
<evidence type="ECO:0000313" key="2">
    <source>
        <dbReference type="EMBL" id="GAA4889322.1"/>
    </source>
</evidence>
<gene>
    <name evidence="2" type="ORF">GCM10025789_02140</name>
</gene>
<dbReference type="RefSeq" id="WP_345577686.1">
    <property type="nucleotide sequence ID" value="NZ_BAABLV010000005.1"/>
</dbReference>
<dbReference type="InterPro" id="IPR036388">
    <property type="entry name" value="WH-like_DNA-bd_sf"/>
</dbReference>
<dbReference type="Proteomes" id="UP001501521">
    <property type="component" value="Unassembled WGS sequence"/>
</dbReference>
<reference evidence="3" key="1">
    <citation type="journal article" date="2019" name="Int. J. Syst. Evol. Microbiol.">
        <title>The Global Catalogue of Microorganisms (GCM) 10K type strain sequencing project: providing services to taxonomists for standard genome sequencing and annotation.</title>
        <authorList>
            <consortium name="The Broad Institute Genomics Platform"/>
            <consortium name="The Broad Institute Genome Sequencing Center for Infectious Disease"/>
            <person name="Wu L."/>
            <person name="Ma J."/>
        </authorList>
    </citation>
    <scope>NUCLEOTIDE SEQUENCE [LARGE SCALE GENOMIC DNA]</scope>
    <source>
        <strain evidence="3">JCM 19125</strain>
    </source>
</reference>
<proteinExistence type="predicted"/>
<evidence type="ECO:0000313" key="3">
    <source>
        <dbReference type="Proteomes" id="UP001501521"/>
    </source>
</evidence>
<protein>
    <submittedName>
        <fullName evidence="2">Helix-turn-helix domain-containing protein</fullName>
    </submittedName>
</protein>
<evidence type="ECO:0000259" key="1">
    <source>
        <dbReference type="SMART" id="SM00418"/>
    </source>
</evidence>
<dbReference type="InterPro" id="IPR011991">
    <property type="entry name" value="ArsR-like_HTH"/>
</dbReference>
<dbReference type="CDD" id="cd00090">
    <property type="entry name" value="HTH_ARSR"/>
    <property type="match status" value="1"/>
</dbReference>
<accession>A0ABP9EXM2</accession>
<sequence>MTAPQGHADHTSDPTRIRALAHPTRLALLDYLSGVEHATATQCAEAIGESVASCSFHLRTLAKHGYIKRAESGDAKSRPWEVAARDRTQSFAAEDPASLPAITALGTAVLAQETGRLEAFLRAMPTLPTEAMNRTLLAHTALWLTEEEHEELMDAVLALFQPFKERNTDGSLRPEGAQRNTVFMASTPDLAHYARPAVDADEAQEEGR</sequence>
<dbReference type="EMBL" id="BAABLV010000005">
    <property type="protein sequence ID" value="GAA4889322.1"/>
    <property type="molecule type" value="Genomic_DNA"/>
</dbReference>
<dbReference type="Gene3D" id="1.10.10.10">
    <property type="entry name" value="Winged helix-like DNA-binding domain superfamily/Winged helix DNA-binding domain"/>
    <property type="match status" value="1"/>
</dbReference>
<dbReference type="SUPFAM" id="SSF46785">
    <property type="entry name" value="Winged helix' DNA-binding domain"/>
    <property type="match status" value="1"/>
</dbReference>
<feature type="domain" description="HTH arsR-type" evidence="1">
    <location>
        <begin position="15"/>
        <end position="96"/>
    </location>
</feature>